<dbReference type="GO" id="GO:0006772">
    <property type="term" value="P:thiamine metabolic process"/>
    <property type="evidence" value="ECO:0007669"/>
    <property type="project" value="InterPro"/>
</dbReference>
<evidence type="ECO:0000256" key="2">
    <source>
        <dbReference type="ARBA" id="ARBA00022741"/>
    </source>
</evidence>
<reference evidence="7 8" key="2">
    <citation type="submission" date="2018-11" db="EMBL/GenBank/DDBJ databases">
        <authorList>
            <consortium name="Pathogen Informatics"/>
        </authorList>
    </citation>
    <scope>NUCLEOTIDE SEQUENCE [LARGE SCALE GENOMIC DNA]</scope>
    <source>
        <strain evidence="7 8">MHpl1</strain>
    </source>
</reference>
<dbReference type="Pfam" id="PF04263">
    <property type="entry name" value="TPK_catalytic"/>
    <property type="match status" value="1"/>
</dbReference>
<protein>
    <submittedName>
        <fullName evidence="9">Thiamine diphosphokinase</fullName>
    </submittedName>
</protein>
<evidence type="ECO:0000256" key="4">
    <source>
        <dbReference type="ARBA" id="ARBA00022840"/>
    </source>
</evidence>
<keyword evidence="4" id="KW-0067">ATP-binding</keyword>
<keyword evidence="3" id="KW-0418">Kinase</keyword>
<dbReference type="InterPro" id="IPR036371">
    <property type="entry name" value="TPK_B1-bd_sf"/>
</dbReference>
<evidence type="ECO:0000313" key="9">
    <source>
        <dbReference type="WBParaSite" id="HPLM_0000842201-mRNA-1"/>
    </source>
</evidence>
<keyword evidence="2" id="KW-0547">Nucleotide-binding</keyword>
<dbReference type="GO" id="GO:0005524">
    <property type="term" value="F:ATP binding"/>
    <property type="evidence" value="ECO:0007669"/>
    <property type="project" value="UniProtKB-KW"/>
</dbReference>
<dbReference type="EMBL" id="UZAF01016857">
    <property type="protein sequence ID" value="VDO34800.1"/>
    <property type="molecule type" value="Genomic_DNA"/>
</dbReference>
<dbReference type="STRING" id="6290.A0A0N4WCZ1"/>
<dbReference type="InterPro" id="IPR006282">
    <property type="entry name" value="Thi_PPkinase"/>
</dbReference>
<dbReference type="GO" id="GO:0016301">
    <property type="term" value="F:kinase activity"/>
    <property type="evidence" value="ECO:0007669"/>
    <property type="project" value="UniProtKB-KW"/>
</dbReference>
<dbReference type="AlphaFoldDB" id="A0A0N4WCZ1"/>
<dbReference type="OrthoDB" id="25149at2759"/>
<dbReference type="CDD" id="cd07995">
    <property type="entry name" value="TPK"/>
    <property type="match status" value="1"/>
</dbReference>
<dbReference type="PANTHER" id="PTHR13622">
    <property type="entry name" value="THIAMIN PYROPHOSPHOKINASE"/>
    <property type="match status" value="1"/>
</dbReference>
<dbReference type="InterPro" id="IPR036759">
    <property type="entry name" value="TPK_catalytic_sf"/>
</dbReference>
<dbReference type="InterPro" id="IPR007373">
    <property type="entry name" value="Thiamin_PyroPKinase_B1-bd"/>
</dbReference>
<dbReference type="SUPFAM" id="SSF63862">
    <property type="entry name" value="Thiamin pyrophosphokinase, substrate-binding domain"/>
    <property type="match status" value="1"/>
</dbReference>
<evidence type="ECO:0000256" key="1">
    <source>
        <dbReference type="ARBA" id="ARBA00022679"/>
    </source>
</evidence>
<dbReference type="GO" id="GO:0004788">
    <property type="term" value="F:thiamine diphosphokinase activity"/>
    <property type="evidence" value="ECO:0007669"/>
    <property type="project" value="InterPro"/>
</dbReference>
<sequence length="194" mass="21623">MKRNVKDDNVCVWLNGSPDAERPIWTRLWNSSKKRYCTDGGANRVVKRIPKLASPDVVLGDMDSILTEVAEALKPTTRLVDAPDQDKTDLTKCLEFIAEDFKNHAAPRIVLLGGTSGRFDHVLAAINSLYNSANQLKLEVYCLDGENLTFVLDEGEHSVKIDRQSVTGTCGVVPFCQKPTVVTMKGFRWDLGWL</sequence>
<evidence type="ECO:0000313" key="7">
    <source>
        <dbReference type="EMBL" id="VDO34800.1"/>
    </source>
</evidence>
<dbReference type="InterPro" id="IPR007371">
    <property type="entry name" value="TPK_catalytic"/>
</dbReference>
<organism evidence="9">
    <name type="scientific">Haemonchus placei</name>
    <name type="common">Barber's pole worm</name>
    <dbReference type="NCBI Taxonomy" id="6290"/>
    <lineage>
        <taxon>Eukaryota</taxon>
        <taxon>Metazoa</taxon>
        <taxon>Ecdysozoa</taxon>
        <taxon>Nematoda</taxon>
        <taxon>Chromadorea</taxon>
        <taxon>Rhabditida</taxon>
        <taxon>Rhabditina</taxon>
        <taxon>Rhabditomorpha</taxon>
        <taxon>Strongyloidea</taxon>
        <taxon>Trichostrongylidae</taxon>
        <taxon>Haemonchus</taxon>
    </lineage>
</organism>
<dbReference type="Proteomes" id="UP000268014">
    <property type="component" value="Unassembled WGS sequence"/>
</dbReference>
<name>A0A0N4WCZ1_HAEPC</name>
<dbReference type="GO" id="GO:0009229">
    <property type="term" value="P:thiamine diphosphate biosynthetic process"/>
    <property type="evidence" value="ECO:0007669"/>
    <property type="project" value="InterPro"/>
</dbReference>
<proteinExistence type="predicted"/>
<evidence type="ECO:0000259" key="5">
    <source>
        <dbReference type="Pfam" id="PF04263"/>
    </source>
</evidence>
<dbReference type="Gene3D" id="3.40.50.10240">
    <property type="entry name" value="Thiamin pyrophosphokinase, catalytic domain"/>
    <property type="match status" value="1"/>
</dbReference>
<reference evidence="9" key="1">
    <citation type="submission" date="2017-02" db="UniProtKB">
        <authorList>
            <consortium name="WormBaseParasite"/>
        </authorList>
    </citation>
    <scope>IDENTIFICATION</scope>
</reference>
<accession>A0A0N4WCZ1</accession>
<dbReference type="WBParaSite" id="HPLM_0000842201-mRNA-1">
    <property type="protein sequence ID" value="HPLM_0000842201-mRNA-1"/>
    <property type="gene ID" value="HPLM_0000842201"/>
</dbReference>
<evidence type="ECO:0000256" key="3">
    <source>
        <dbReference type="ARBA" id="ARBA00022777"/>
    </source>
</evidence>
<keyword evidence="8" id="KW-1185">Reference proteome</keyword>
<feature type="domain" description="Thiamin pyrophosphokinase thiamin-binding" evidence="6">
    <location>
        <begin position="156"/>
        <end position="191"/>
    </location>
</feature>
<dbReference type="OMA" id="CDRITIT"/>
<keyword evidence="1" id="KW-0808">Transferase</keyword>
<evidence type="ECO:0000313" key="8">
    <source>
        <dbReference type="Proteomes" id="UP000268014"/>
    </source>
</evidence>
<feature type="domain" description="Thiamin pyrophosphokinase catalytic" evidence="5">
    <location>
        <begin position="26"/>
        <end position="138"/>
    </location>
</feature>
<dbReference type="Pfam" id="PF04265">
    <property type="entry name" value="TPK_B1_binding"/>
    <property type="match status" value="1"/>
</dbReference>
<dbReference type="SUPFAM" id="SSF63999">
    <property type="entry name" value="Thiamin pyrophosphokinase, catalytic domain"/>
    <property type="match status" value="1"/>
</dbReference>
<gene>
    <name evidence="7" type="ORF">HPLM_LOCUS8414</name>
</gene>
<dbReference type="GO" id="GO:0030975">
    <property type="term" value="F:thiamine binding"/>
    <property type="evidence" value="ECO:0007669"/>
    <property type="project" value="InterPro"/>
</dbReference>
<dbReference type="NCBIfam" id="TIGR01378">
    <property type="entry name" value="thi_PPkinase"/>
    <property type="match status" value="1"/>
</dbReference>
<dbReference type="PANTHER" id="PTHR13622:SF8">
    <property type="entry name" value="THIAMIN PYROPHOSPHOKINASE 1"/>
    <property type="match status" value="1"/>
</dbReference>
<evidence type="ECO:0000259" key="6">
    <source>
        <dbReference type="Pfam" id="PF04265"/>
    </source>
</evidence>